<comment type="caution">
    <text evidence="1">The sequence shown here is derived from an EMBL/GenBank/DDBJ whole genome shotgun (WGS) entry which is preliminary data.</text>
</comment>
<reference evidence="1 2" key="1">
    <citation type="submission" date="2022-06" db="EMBL/GenBank/DDBJ databases">
        <title>Isolation of gut microbiota from human fecal samples.</title>
        <authorList>
            <person name="Pamer E.G."/>
            <person name="Barat B."/>
            <person name="Waligurski E."/>
            <person name="Medina S."/>
            <person name="Paddock L."/>
            <person name="Mostad J."/>
        </authorList>
    </citation>
    <scope>NUCLEOTIDE SEQUENCE [LARGE SCALE GENOMIC DNA]</scope>
    <source>
        <strain evidence="1 2">DFI.6.1</strain>
    </source>
</reference>
<dbReference type="Proteomes" id="UP001524435">
    <property type="component" value="Unassembled WGS sequence"/>
</dbReference>
<protein>
    <submittedName>
        <fullName evidence="1">Winged helix-turn-helix domain-containing protein</fullName>
    </submittedName>
</protein>
<dbReference type="EMBL" id="JANGCH010000005">
    <property type="protein sequence ID" value="MCQ5121631.1"/>
    <property type="molecule type" value="Genomic_DNA"/>
</dbReference>
<organism evidence="1 2">
    <name type="scientific">Massilicoli timonensis</name>
    <dbReference type="NCBI Taxonomy" id="2015901"/>
    <lineage>
        <taxon>Bacteria</taxon>
        <taxon>Bacillati</taxon>
        <taxon>Bacillota</taxon>
        <taxon>Erysipelotrichia</taxon>
        <taxon>Erysipelotrichales</taxon>
        <taxon>Erysipelotrichaceae</taxon>
        <taxon>Massilicoli</taxon>
    </lineage>
</organism>
<keyword evidence="2" id="KW-1185">Reference proteome</keyword>
<evidence type="ECO:0000313" key="1">
    <source>
        <dbReference type="EMBL" id="MCQ5121631.1"/>
    </source>
</evidence>
<evidence type="ECO:0000313" key="2">
    <source>
        <dbReference type="Proteomes" id="UP001524435"/>
    </source>
</evidence>
<gene>
    <name evidence="1" type="ORF">NE663_05070</name>
</gene>
<accession>A0ABT1SK69</accession>
<name>A0ABT1SK69_9FIRM</name>
<proteinExistence type="predicted"/>
<dbReference type="RefSeq" id="WP_178200794.1">
    <property type="nucleotide sequence ID" value="NZ_CANTYB010000058.1"/>
</dbReference>
<sequence length="98" mass="11103">MSIKQLSSDGKIAYLIKPILKVLQEAGAQLERSEIKARISDLDDQIAEFAEIEKKSKKTGNTYKEFNFKFNFAIKDLFLIGLLTYTDTSPTTFFTASK</sequence>